<proteinExistence type="predicted"/>
<evidence type="ECO:0000313" key="4">
    <source>
        <dbReference type="Proteomes" id="UP001589818"/>
    </source>
</evidence>
<organism evidence="3 4">
    <name type="scientific">Paenibacillus mendelii</name>
    <dbReference type="NCBI Taxonomy" id="206163"/>
    <lineage>
        <taxon>Bacteria</taxon>
        <taxon>Bacillati</taxon>
        <taxon>Bacillota</taxon>
        <taxon>Bacilli</taxon>
        <taxon>Bacillales</taxon>
        <taxon>Paenibacillaceae</taxon>
        <taxon>Paenibacillus</taxon>
    </lineage>
</organism>
<keyword evidence="2" id="KW-0446">Lipid-binding</keyword>
<reference evidence="3 4" key="1">
    <citation type="submission" date="2024-09" db="EMBL/GenBank/DDBJ databases">
        <authorList>
            <person name="Sun Q."/>
            <person name="Mori K."/>
        </authorList>
    </citation>
    <scope>NUCLEOTIDE SEQUENCE [LARGE SCALE GENOMIC DNA]</scope>
    <source>
        <strain evidence="3 4">CCM 4839</strain>
    </source>
</reference>
<dbReference type="InterPro" id="IPR043168">
    <property type="entry name" value="DegV_C"/>
</dbReference>
<comment type="function">
    <text evidence="1">May bind long-chain fatty acids, such as palmitate, and may play a role in lipid transport or fatty acid metabolism.</text>
</comment>
<dbReference type="InterPro" id="IPR050270">
    <property type="entry name" value="DegV_domain_contain"/>
</dbReference>
<dbReference type="InterPro" id="IPR003797">
    <property type="entry name" value="DegV"/>
</dbReference>
<name>A0ABV6J980_9BACL</name>
<dbReference type="Pfam" id="PF02645">
    <property type="entry name" value="DegV"/>
    <property type="match status" value="1"/>
</dbReference>
<dbReference type="RefSeq" id="WP_204819533.1">
    <property type="nucleotide sequence ID" value="NZ_JANHOF010000003.1"/>
</dbReference>
<dbReference type="PANTHER" id="PTHR33434:SF8">
    <property type="entry name" value="DEGV DOMAIN-CONTAINING PROTEIN SPR1019"/>
    <property type="match status" value="1"/>
</dbReference>
<accession>A0ABV6J980</accession>
<comment type="caution">
    <text evidence="3">The sequence shown here is derived from an EMBL/GenBank/DDBJ whole genome shotgun (WGS) entry which is preliminary data.</text>
</comment>
<dbReference type="SUPFAM" id="SSF82549">
    <property type="entry name" value="DAK1/DegV-like"/>
    <property type="match status" value="1"/>
</dbReference>
<dbReference type="Proteomes" id="UP001589818">
    <property type="component" value="Unassembled WGS sequence"/>
</dbReference>
<dbReference type="NCBIfam" id="TIGR00762">
    <property type="entry name" value="DegV"/>
    <property type="match status" value="1"/>
</dbReference>
<protein>
    <submittedName>
        <fullName evidence="3">DegV family protein</fullName>
    </submittedName>
</protein>
<keyword evidence="4" id="KW-1185">Reference proteome</keyword>
<dbReference type="EMBL" id="JBHLVF010000017">
    <property type="protein sequence ID" value="MFC0392449.1"/>
    <property type="molecule type" value="Genomic_DNA"/>
</dbReference>
<evidence type="ECO:0000313" key="3">
    <source>
        <dbReference type="EMBL" id="MFC0392449.1"/>
    </source>
</evidence>
<dbReference type="Gene3D" id="3.30.1180.10">
    <property type="match status" value="1"/>
</dbReference>
<evidence type="ECO:0000256" key="1">
    <source>
        <dbReference type="ARBA" id="ARBA00003238"/>
    </source>
</evidence>
<dbReference type="Gene3D" id="3.40.50.10170">
    <property type="match status" value="1"/>
</dbReference>
<gene>
    <name evidence="3" type="ORF">ACFFJ8_13840</name>
</gene>
<evidence type="ECO:0000256" key="2">
    <source>
        <dbReference type="ARBA" id="ARBA00023121"/>
    </source>
</evidence>
<sequence length="279" mass="30637">MTIRIVTDTTAELSQFIIDQYNITVIPLQVTINEETFIESNDVSTLAFIGKMKASKQLPLTSQPSIGTFLETYDRLGENGDSVLSIHMTSGMSGTYTTACSAAEMSETRVETFDSQMMSQALGFQVIEAAVMAKQGASIVEIKARLTQMIQHTTLFVVVDSLEHLAKGGRIGRGQELIGSILNIKPIAMLQDGVYTPVYKVRTRSQLVKKLMGHFEEETRGRTIRGIGISHADNPSLAEQLKQEIEKVSGFMSTWIKLTTPVISSHTGPSAIGFSYYTD</sequence>
<dbReference type="PROSITE" id="PS51482">
    <property type="entry name" value="DEGV"/>
    <property type="match status" value="1"/>
</dbReference>
<dbReference type="PANTHER" id="PTHR33434">
    <property type="entry name" value="DEGV DOMAIN-CONTAINING PROTEIN DR_1986-RELATED"/>
    <property type="match status" value="1"/>
</dbReference>